<evidence type="ECO:0000259" key="6">
    <source>
        <dbReference type="Pfam" id="PF07992"/>
    </source>
</evidence>
<keyword evidence="2" id="KW-0285">Flavoprotein</keyword>
<dbReference type="Gene3D" id="3.50.50.100">
    <property type="match status" value="1"/>
</dbReference>
<comment type="similarity">
    <text evidence="1">Belongs to the NADH dehydrogenase family.</text>
</comment>
<dbReference type="Pfam" id="PF07992">
    <property type="entry name" value="Pyr_redox_2"/>
    <property type="match status" value="1"/>
</dbReference>
<evidence type="ECO:0000313" key="7">
    <source>
        <dbReference type="EMBL" id="OWW22570.1"/>
    </source>
</evidence>
<dbReference type="PANTHER" id="PTHR43706:SF9">
    <property type="entry name" value="TYPE II NADH:QUINONE OXIDOREDUCTASE"/>
    <property type="match status" value="1"/>
</dbReference>
<comment type="caution">
    <text evidence="7">The sequence shown here is derived from an EMBL/GenBank/DDBJ whole genome shotgun (WGS) entry which is preliminary data.</text>
</comment>
<evidence type="ECO:0000256" key="3">
    <source>
        <dbReference type="ARBA" id="ARBA00022827"/>
    </source>
</evidence>
<evidence type="ECO:0000256" key="1">
    <source>
        <dbReference type="ARBA" id="ARBA00005272"/>
    </source>
</evidence>
<dbReference type="RefSeq" id="WP_088709385.1">
    <property type="nucleotide sequence ID" value="NZ_LSTO01000001.1"/>
</dbReference>
<sequence>METIAIVGGGAGGLELATRLGDSLGKSGRARIVLVDRYPTHFWKPLLHTVAAGKLDPQVHQVEYAAQAADHGFQFICGEVLRVDRDSRTLDIGSWRGDDGAELLPPRSLQYDKLVLSCGAVTNFFNIPGAEQHSLTLDNVQDAEFFRKRFLASCMQASSRRAAVNIVIVGGGATGIELAGELCHTVRTLARYNVHTLDPARDVRISIIERGDRLLPQLNKRLSGRAARYLRRLGIEVCTDTTVARVEADAVVDSAGVRHPSDITVWAAGVEAPAICSTLGLAQNRIRQIVVTPELRAEADPSVFAIGDCASYVCPDNGAVPPRAQAAHQQAVYLADVLVRRAGVKVPAFRYRDYGSVVSLGPFAAMGVLIGGANKREMLVGGLAARLLYRLMYQKHVMALHGFMRMAAQSVAHWIRGKITPPVKLH</sequence>
<reference evidence="7 8" key="1">
    <citation type="submission" date="2016-02" db="EMBL/GenBank/DDBJ databases">
        <authorList>
            <person name="Wen L."/>
            <person name="He K."/>
            <person name="Yang H."/>
        </authorList>
    </citation>
    <scope>NUCLEOTIDE SEQUENCE [LARGE SCALE GENOMIC DNA]</scope>
    <source>
        <strain evidence="7 8">TSA40</strain>
    </source>
</reference>
<organism evidence="7 8">
    <name type="scientific">Noviherbaspirillum denitrificans</name>
    <dbReference type="NCBI Taxonomy" id="1968433"/>
    <lineage>
        <taxon>Bacteria</taxon>
        <taxon>Pseudomonadati</taxon>
        <taxon>Pseudomonadota</taxon>
        <taxon>Betaproteobacteria</taxon>
        <taxon>Burkholderiales</taxon>
        <taxon>Oxalobacteraceae</taxon>
        <taxon>Noviherbaspirillum</taxon>
    </lineage>
</organism>
<dbReference type="Proteomes" id="UP000197535">
    <property type="component" value="Unassembled WGS sequence"/>
</dbReference>
<keyword evidence="4" id="KW-0560">Oxidoreductase</keyword>
<name>A0A254TIV5_9BURK</name>
<dbReference type="AlphaFoldDB" id="A0A254TIV5"/>
<dbReference type="PRINTS" id="PR00411">
    <property type="entry name" value="PNDRDTASEI"/>
</dbReference>
<dbReference type="InterPro" id="IPR036188">
    <property type="entry name" value="FAD/NAD-bd_sf"/>
</dbReference>
<gene>
    <name evidence="7" type="ORF">AYR66_26765</name>
</gene>
<protein>
    <submittedName>
        <fullName evidence="7">NADH dehydrogenase</fullName>
    </submittedName>
</protein>
<evidence type="ECO:0000256" key="4">
    <source>
        <dbReference type="ARBA" id="ARBA00023002"/>
    </source>
</evidence>
<dbReference type="GO" id="GO:0003954">
    <property type="term" value="F:NADH dehydrogenase activity"/>
    <property type="evidence" value="ECO:0007669"/>
    <property type="project" value="InterPro"/>
</dbReference>
<dbReference type="PANTHER" id="PTHR43706">
    <property type="entry name" value="NADH DEHYDROGENASE"/>
    <property type="match status" value="1"/>
</dbReference>
<feature type="domain" description="FAD/NAD(P)-binding" evidence="6">
    <location>
        <begin position="4"/>
        <end position="331"/>
    </location>
</feature>
<dbReference type="InterPro" id="IPR045024">
    <property type="entry name" value="NDH-2"/>
</dbReference>
<dbReference type="InterPro" id="IPR023753">
    <property type="entry name" value="FAD/NAD-binding_dom"/>
</dbReference>
<keyword evidence="8" id="KW-1185">Reference proteome</keyword>
<keyword evidence="5" id="KW-0520">NAD</keyword>
<evidence type="ECO:0000256" key="2">
    <source>
        <dbReference type="ARBA" id="ARBA00022630"/>
    </source>
</evidence>
<accession>A0A254TIV5</accession>
<dbReference type="OrthoDB" id="9781621at2"/>
<proteinExistence type="inferred from homology"/>
<dbReference type="GO" id="GO:0008137">
    <property type="term" value="F:NADH dehydrogenase (ubiquinone) activity"/>
    <property type="evidence" value="ECO:0007669"/>
    <property type="project" value="TreeGrafter"/>
</dbReference>
<evidence type="ECO:0000313" key="8">
    <source>
        <dbReference type="Proteomes" id="UP000197535"/>
    </source>
</evidence>
<dbReference type="PRINTS" id="PR00368">
    <property type="entry name" value="FADPNR"/>
</dbReference>
<dbReference type="SUPFAM" id="SSF51905">
    <property type="entry name" value="FAD/NAD(P)-binding domain"/>
    <property type="match status" value="2"/>
</dbReference>
<dbReference type="EMBL" id="LSTO01000001">
    <property type="protein sequence ID" value="OWW22570.1"/>
    <property type="molecule type" value="Genomic_DNA"/>
</dbReference>
<keyword evidence="3" id="KW-0274">FAD</keyword>
<evidence type="ECO:0000256" key="5">
    <source>
        <dbReference type="ARBA" id="ARBA00023027"/>
    </source>
</evidence>